<keyword evidence="3" id="KW-1185">Reference proteome</keyword>
<name>A0A975YKT7_9PROT</name>
<protein>
    <submittedName>
        <fullName evidence="2">Tripartite tricarboxylate transporter substrate binding protein</fullName>
    </submittedName>
</protein>
<dbReference type="AlphaFoldDB" id="A0A975YKT7"/>
<dbReference type="CDD" id="cd07012">
    <property type="entry name" value="PBP2_Bug_TTT"/>
    <property type="match status" value="1"/>
</dbReference>
<evidence type="ECO:0000313" key="2">
    <source>
        <dbReference type="EMBL" id="QXM26110.1"/>
    </source>
</evidence>
<dbReference type="InterPro" id="IPR005064">
    <property type="entry name" value="BUG"/>
</dbReference>
<dbReference type="RefSeq" id="WP_218287161.1">
    <property type="nucleotide sequence ID" value="NZ_CP076448.1"/>
</dbReference>
<proteinExistence type="inferred from homology"/>
<sequence>MTHPTIGRRAALAGLAATPLVRPARAQAYPSRPVTLVVGFGAGGATDLGARLLANHGQRHLGQPIVVENRVGASGVVGTDFVRRARPDGYTMLMSRGAPATISPALEPRTTPYKWDDFTIIGLSDVNALCVCVKADAPYRTGADLIDAIRSRPGQLNYASSGPLSLIGLASKMFLWAAGLPVDAAVEIPFRSGAETMTAVISGQVDFASFNLSEAAPGLSAGTLRAILVTVPDPFPGVAGVQTAREAGLPVLENLVGWNALVGPLGLPEEVVAKWTGVLSALKDDPEWNAGHRRIGNIPRVLEREATTAFMREQYELYVRLGREAKLGAG</sequence>
<comment type="similarity">
    <text evidence="1">Belongs to the UPF0065 (bug) family.</text>
</comment>
<dbReference type="Pfam" id="PF03401">
    <property type="entry name" value="TctC"/>
    <property type="match status" value="1"/>
</dbReference>
<organism evidence="2 3">
    <name type="scientific">Elioraea tepida</name>
    <dbReference type="NCBI Taxonomy" id="2843330"/>
    <lineage>
        <taxon>Bacteria</taxon>
        <taxon>Pseudomonadati</taxon>
        <taxon>Pseudomonadota</taxon>
        <taxon>Alphaproteobacteria</taxon>
        <taxon>Acetobacterales</taxon>
        <taxon>Elioraeaceae</taxon>
        <taxon>Elioraea</taxon>
    </lineage>
</organism>
<evidence type="ECO:0000256" key="1">
    <source>
        <dbReference type="ARBA" id="ARBA00006987"/>
    </source>
</evidence>
<dbReference type="PANTHER" id="PTHR42928:SF5">
    <property type="entry name" value="BLR1237 PROTEIN"/>
    <property type="match status" value="1"/>
</dbReference>
<gene>
    <name evidence="2" type="ORF">KO353_07985</name>
</gene>
<accession>A0A975YKT7</accession>
<dbReference type="Proteomes" id="UP000694001">
    <property type="component" value="Chromosome"/>
</dbReference>
<reference evidence="2" key="1">
    <citation type="submission" date="2021-06" db="EMBL/GenBank/DDBJ databases">
        <title>Elioraea tepida, sp. nov., a moderately thermophilic aerobic anoxygenic phototrophic bacterium isolated from an alkaline siliceous hot spring mat community in Yellowstone National Park, WY, USA.</title>
        <authorList>
            <person name="Saini M.K."/>
            <person name="Yoshida S."/>
            <person name="Sebastian A."/>
            <person name="Hirose S."/>
            <person name="Hara E."/>
            <person name="Tamaki H."/>
            <person name="Soulier N.T."/>
            <person name="Albert I."/>
            <person name="Hanada S."/>
            <person name="Bryant D.A."/>
            <person name="Tank M."/>
        </authorList>
    </citation>
    <scope>NUCLEOTIDE SEQUENCE</scope>
    <source>
        <strain evidence="2">MS-P2</strain>
    </source>
</reference>
<dbReference type="PANTHER" id="PTHR42928">
    <property type="entry name" value="TRICARBOXYLATE-BINDING PROTEIN"/>
    <property type="match status" value="1"/>
</dbReference>
<dbReference type="EMBL" id="CP076448">
    <property type="protein sequence ID" value="QXM26110.1"/>
    <property type="molecule type" value="Genomic_DNA"/>
</dbReference>
<evidence type="ECO:0000313" key="3">
    <source>
        <dbReference type="Proteomes" id="UP000694001"/>
    </source>
</evidence>
<dbReference type="KEGG" id="elio:KO353_07985"/>
<dbReference type="PIRSF" id="PIRSF017082">
    <property type="entry name" value="YflP"/>
    <property type="match status" value="1"/>
</dbReference>